<feature type="binding site" evidence="16">
    <location>
        <position position="177"/>
    </location>
    <ligand>
        <name>substrate</name>
    </ligand>
</feature>
<dbReference type="GO" id="GO:0005829">
    <property type="term" value="C:cytosol"/>
    <property type="evidence" value="ECO:0000318"/>
    <property type="project" value="GO_Central"/>
</dbReference>
<dbReference type="GO" id="GO:0009052">
    <property type="term" value="P:pentose-phosphate shunt, non-oxidative branch"/>
    <property type="evidence" value="ECO:0000318"/>
    <property type="project" value="GO_Central"/>
</dbReference>
<comment type="cofactor">
    <cofactor evidence="4">
        <name>Zn(2+)</name>
        <dbReference type="ChEBI" id="CHEBI:29105"/>
    </cofactor>
</comment>
<evidence type="ECO:0000256" key="4">
    <source>
        <dbReference type="ARBA" id="ARBA00001947"/>
    </source>
</evidence>
<evidence type="ECO:0000256" key="8">
    <source>
        <dbReference type="ARBA" id="ARBA00013188"/>
    </source>
</evidence>
<feature type="binding site" evidence="15">
    <location>
        <position position="36"/>
    </location>
    <ligand>
        <name>a divalent metal cation</name>
        <dbReference type="ChEBI" id="CHEBI:60240"/>
    </ligand>
</feature>
<keyword evidence="15" id="KW-0862">Zinc</keyword>
<dbReference type="VEuPathDB" id="FungiDB:SJAG_00501"/>
<keyword evidence="15" id="KW-0464">Manganese</keyword>
<evidence type="ECO:0000256" key="12">
    <source>
        <dbReference type="ARBA" id="ARBA00023285"/>
    </source>
</evidence>
<dbReference type="UniPathway" id="UPA00115">
    <property type="reaction ID" value="UER00411"/>
</dbReference>
<dbReference type="FunFam" id="3.20.20.70:FF:000171">
    <property type="entry name" value="Ribulose-phosphate 3-epimerase"/>
    <property type="match status" value="1"/>
</dbReference>
<feature type="active site" description="Proton donor" evidence="14">
    <location>
        <position position="175"/>
    </location>
</feature>
<dbReference type="Pfam" id="PF00834">
    <property type="entry name" value="Ribul_P_3_epim"/>
    <property type="match status" value="1"/>
</dbReference>
<comment type="similarity">
    <text evidence="7 13">Belongs to the ribulose-phosphate 3-epimerase family.</text>
</comment>
<dbReference type="PROSITE" id="PS01086">
    <property type="entry name" value="RIBUL_P_3_EPIMER_2"/>
    <property type="match status" value="1"/>
</dbReference>
<evidence type="ECO:0000256" key="15">
    <source>
        <dbReference type="PIRSR" id="PIRSR001461-2"/>
    </source>
</evidence>
<dbReference type="Gene3D" id="3.20.20.70">
    <property type="entry name" value="Aldolase class I"/>
    <property type="match status" value="1"/>
</dbReference>
<dbReference type="AlphaFoldDB" id="B6JVT4"/>
<evidence type="ECO:0000256" key="2">
    <source>
        <dbReference type="ARBA" id="ARBA00001936"/>
    </source>
</evidence>
<dbReference type="EC" id="5.1.3.1" evidence="8 13"/>
<reference evidence="17 19" key="1">
    <citation type="journal article" date="2011" name="Science">
        <title>Comparative functional genomics of the fission yeasts.</title>
        <authorList>
            <person name="Rhind N."/>
            <person name="Chen Z."/>
            <person name="Yassour M."/>
            <person name="Thompson D.A."/>
            <person name="Haas B.J."/>
            <person name="Habib N."/>
            <person name="Wapinski I."/>
            <person name="Roy S."/>
            <person name="Lin M.F."/>
            <person name="Heiman D.I."/>
            <person name="Young S.K."/>
            <person name="Furuya K."/>
            <person name="Guo Y."/>
            <person name="Pidoux A."/>
            <person name="Chen H.M."/>
            <person name="Robbertse B."/>
            <person name="Goldberg J.M."/>
            <person name="Aoki K."/>
            <person name="Bayne E.H."/>
            <person name="Berlin A.M."/>
            <person name="Desjardins C.A."/>
            <person name="Dobbs E."/>
            <person name="Dukaj L."/>
            <person name="Fan L."/>
            <person name="FitzGerald M.G."/>
            <person name="French C."/>
            <person name="Gujja S."/>
            <person name="Hansen K."/>
            <person name="Keifenheim D."/>
            <person name="Levin J.Z."/>
            <person name="Mosher R.A."/>
            <person name="Mueller C.A."/>
            <person name="Pfiffner J."/>
            <person name="Priest M."/>
            <person name="Russ C."/>
            <person name="Smialowska A."/>
            <person name="Swoboda P."/>
            <person name="Sykes S.M."/>
            <person name="Vaughn M."/>
            <person name="Vengrova S."/>
            <person name="Yoder R."/>
            <person name="Zeng Q."/>
            <person name="Allshire R."/>
            <person name="Baulcombe D."/>
            <person name="Birren B.W."/>
            <person name="Brown W."/>
            <person name="Ekwall K."/>
            <person name="Kellis M."/>
            <person name="Leatherwood J."/>
            <person name="Levin H."/>
            <person name="Margalit H."/>
            <person name="Martienssen R."/>
            <person name="Nieduszynski C.A."/>
            <person name="Spatafora J.W."/>
            <person name="Friedman N."/>
            <person name="Dalgaard J.Z."/>
            <person name="Baumann P."/>
            <person name="Niki H."/>
            <person name="Regev A."/>
            <person name="Nusbaum C."/>
        </authorList>
    </citation>
    <scope>NUCLEOTIDE SEQUENCE [LARGE SCALE GENOMIC DNA]</scope>
    <source>
        <strain evidence="19">yFS275 / FY16936</strain>
    </source>
</reference>
<evidence type="ECO:0000256" key="13">
    <source>
        <dbReference type="PIRNR" id="PIRNR001461"/>
    </source>
</evidence>
<dbReference type="InterPro" id="IPR000056">
    <property type="entry name" value="Ribul_P_3_epim-like"/>
</dbReference>
<dbReference type="NCBIfam" id="NF004076">
    <property type="entry name" value="PRK05581.1-4"/>
    <property type="match status" value="1"/>
</dbReference>
<dbReference type="GeneID" id="7047999"/>
<comment type="catalytic activity">
    <reaction evidence="1 13">
        <text>D-ribulose 5-phosphate = D-xylulose 5-phosphate</text>
        <dbReference type="Rhea" id="RHEA:13677"/>
        <dbReference type="ChEBI" id="CHEBI:57737"/>
        <dbReference type="ChEBI" id="CHEBI:58121"/>
        <dbReference type="EC" id="5.1.3.1"/>
    </reaction>
</comment>
<dbReference type="eggNOG" id="KOG3111">
    <property type="taxonomic scope" value="Eukaryota"/>
</dbReference>
<dbReference type="STRING" id="402676.B6JVT4"/>
<organism evidence="17 19">
    <name type="scientific">Schizosaccharomyces japonicus (strain yFS275 / FY16936)</name>
    <name type="common">Fission yeast</name>
    <dbReference type="NCBI Taxonomy" id="402676"/>
    <lineage>
        <taxon>Eukaryota</taxon>
        <taxon>Fungi</taxon>
        <taxon>Dikarya</taxon>
        <taxon>Ascomycota</taxon>
        <taxon>Taphrinomycotina</taxon>
        <taxon>Schizosaccharomycetes</taxon>
        <taxon>Schizosaccharomycetales</taxon>
        <taxon>Schizosaccharomycetaceae</taxon>
        <taxon>Schizosaccharomyces</taxon>
    </lineage>
</organism>
<evidence type="ECO:0000256" key="10">
    <source>
        <dbReference type="ARBA" id="ARBA00022723"/>
    </source>
</evidence>
<dbReference type="GO" id="GO:0004750">
    <property type="term" value="F:D-ribulose-phosphate 3-epimerase activity"/>
    <property type="evidence" value="ECO:0000318"/>
    <property type="project" value="GO_Central"/>
</dbReference>
<comment type="cofactor">
    <cofactor evidence="5">
        <name>Fe(2+)</name>
        <dbReference type="ChEBI" id="CHEBI:29033"/>
    </cofactor>
</comment>
<evidence type="ECO:0000256" key="11">
    <source>
        <dbReference type="ARBA" id="ARBA00023235"/>
    </source>
</evidence>
<dbReference type="NCBIfam" id="TIGR01163">
    <property type="entry name" value="rpe"/>
    <property type="match status" value="1"/>
</dbReference>
<feature type="active site" description="Proton acceptor" evidence="14">
    <location>
        <position position="36"/>
    </location>
</feature>
<feature type="binding site" evidence="15">
    <location>
        <position position="34"/>
    </location>
    <ligand>
        <name>a divalent metal cation</name>
        <dbReference type="ChEBI" id="CHEBI:60240"/>
    </ligand>
</feature>
<comment type="cofactor">
    <cofactor evidence="2">
        <name>Mn(2+)</name>
        <dbReference type="ChEBI" id="CHEBI:29035"/>
    </cofactor>
</comment>
<dbReference type="InterPro" id="IPR026019">
    <property type="entry name" value="Ribul_P_3_epim"/>
</dbReference>
<evidence type="ECO:0000256" key="14">
    <source>
        <dbReference type="PIRSR" id="PIRSR001461-1"/>
    </source>
</evidence>
<feature type="binding site" evidence="16">
    <location>
        <begin position="197"/>
        <end position="198"/>
    </location>
    <ligand>
        <name>substrate</name>
    </ligand>
</feature>
<comment type="pathway">
    <text evidence="6">Carbohydrate degradation; pentose phosphate pathway; D-xylulose 5-phosphate from D-ribulose 5-phosphate (non-oxidative stage): step 1/1.</text>
</comment>
<evidence type="ECO:0000256" key="9">
    <source>
        <dbReference type="ARBA" id="ARBA00013920"/>
    </source>
</evidence>
<dbReference type="PIRSF" id="PIRSF001461">
    <property type="entry name" value="RPE"/>
    <property type="match status" value="1"/>
</dbReference>
<dbReference type="JaponicusDB" id="SJAG_00501">
    <property type="gene designation" value="rpe1"/>
</dbReference>
<dbReference type="OrthoDB" id="1927044at2759"/>
<dbReference type="GO" id="GO:0046872">
    <property type="term" value="F:metal ion binding"/>
    <property type="evidence" value="ECO:0000318"/>
    <property type="project" value="GO_Central"/>
</dbReference>
<evidence type="ECO:0000256" key="7">
    <source>
        <dbReference type="ARBA" id="ARBA00009541"/>
    </source>
</evidence>
<evidence type="ECO:0000313" key="18">
    <source>
        <dbReference type="JaponicusDB" id="SJAG_00501"/>
    </source>
</evidence>
<protein>
    <recommendedName>
        <fullName evidence="9 13">Ribulose-phosphate 3-epimerase</fullName>
        <ecNumber evidence="8 13">5.1.3.1</ecNumber>
    </recommendedName>
</protein>
<keyword evidence="13" id="KW-0119">Carbohydrate metabolism</keyword>
<keyword evidence="10 15" id="KW-0479">Metal-binding</keyword>
<accession>B6JVT4</accession>
<dbReference type="CDD" id="cd00429">
    <property type="entry name" value="RPE"/>
    <property type="match status" value="1"/>
</dbReference>
<feature type="binding site" evidence="16">
    <location>
        <position position="70"/>
    </location>
    <ligand>
        <name>substrate</name>
    </ligand>
</feature>
<comment type="cofactor">
    <cofactor evidence="3">
        <name>Co(2+)</name>
        <dbReference type="ChEBI" id="CHEBI:48828"/>
    </cofactor>
</comment>
<sequence>MPEPKIAPSLLAGDFSNLQKEVVRMVDYGSDWLHVDIMDSQFVPQLTIGPVVVKCMRNGVPKEKAFFDCHMMVMNPERWVDDFADAGANLFCFHYEATEKHMEVIERAHARGMRVGCAIKPKTPVEAIEPLVAHLDMVLVMTVEPGKGGQSFMPECLPKVEYLRQRYPELDIEVDGGVSPKTIDSAANAGANVIVAGTAVFLASSPKDVIATLRSSVLRAQAEKPWAKEK</sequence>
<proteinExistence type="inferred from homology"/>
<evidence type="ECO:0000256" key="16">
    <source>
        <dbReference type="PIRSR" id="PIRSR001461-3"/>
    </source>
</evidence>
<dbReference type="HOGENOM" id="CLU_054856_0_1_1"/>
<evidence type="ECO:0000256" key="3">
    <source>
        <dbReference type="ARBA" id="ARBA00001941"/>
    </source>
</evidence>
<dbReference type="RefSeq" id="XP_002171778.1">
    <property type="nucleotide sequence ID" value="XM_002171742.2"/>
</dbReference>
<evidence type="ECO:0000256" key="5">
    <source>
        <dbReference type="ARBA" id="ARBA00001954"/>
    </source>
</evidence>
<dbReference type="EMBL" id="KE651166">
    <property type="protein sequence ID" value="EEB05485.1"/>
    <property type="molecule type" value="Genomic_DNA"/>
</dbReference>
<dbReference type="InterPro" id="IPR013785">
    <property type="entry name" value="Aldolase_TIM"/>
</dbReference>
<feature type="binding site" evidence="15">
    <location>
        <position position="175"/>
    </location>
    <ligand>
        <name>a divalent metal cation</name>
        <dbReference type="ChEBI" id="CHEBI:60240"/>
    </ligand>
</feature>
<feature type="binding site" evidence="16">
    <location>
        <position position="9"/>
    </location>
    <ligand>
        <name>substrate</name>
    </ligand>
</feature>
<comment type="cofactor">
    <cofactor evidence="15">
        <name>a divalent metal cation</name>
        <dbReference type="ChEBI" id="CHEBI:60240"/>
    </cofactor>
    <text evidence="15">Binds 1 divalent metal cation per subunit.</text>
</comment>
<name>B6JVT4_SCHJY</name>
<evidence type="ECO:0000256" key="6">
    <source>
        <dbReference type="ARBA" id="ARBA00005016"/>
    </source>
</evidence>
<keyword evidence="19" id="KW-1185">Reference proteome</keyword>
<keyword evidence="11 13" id="KW-0413">Isomerase</keyword>
<evidence type="ECO:0000256" key="1">
    <source>
        <dbReference type="ARBA" id="ARBA00001782"/>
    </source>
</evidence>
<evidence type="ECO:0000313" key="19">
    <source>
        <dbReference type="Proteomes" id="UP000001744"/>
    </source>
</evidence>
<gene>
    <name evidence="18" type="primary">rpe1</name>
    <name evidence="17" type="ORF">SJAG_00501</name>
</gene>
<dbReference type="SUPFAM" id="SSF51366">
    <property type="entry name" value="Ribulose-phoshate binding barrel"/>
    <property type="match status" value="1"/>
</dbReference>
<feature type="binding site" evidence="15">
    <location>
        <position position="70"/>
    </location>
    <ligand>
        <name>a divalent metal cation</name>
        <dbReference type="ChEBI" id="CHEBI:60240"/>
    </ligand>
</feature>
<dbReference type="GO" id="GO:0005975">
    <property type="term" value="P:carbohydrate metabolic process"/>
    <property type="evidence" value="ECO:0000318"/>
    <property type="project" value="GO_Central"/>
</dbReference>
<evidence type="ECO:0000313" key="17">
    <source>
        <dbReference type="EMBL" id="EEB05485.1"/>
    </source>
</evidence>
<dbReference type="Proteomes" id="UP000001744">
    <property type="component" value="Unassembled WGS sequence"/>
</dbReference>
<dbReference type="InterPro" id="IPR011060">
    <property type="entry name" value="RibuloseP-bd_barrel"/>
</dbReference>
<keyword evidence="12 15" id="KW-0170">Cobalt</keyword>
<dbReference type="OMA" id="CHLMIED"/>
<feature type="binding site" evidence="16">
    <location>
        <begin position="146"/>
        <end position="149"/>
    </location>
    <ligand>
        <name>substrate</name>
    </ligand>
</feature>
<dbReference type="PANTHER" id="PTHR11749">
    <property type="entry name" value="RIBULOSE-5-PHOSPHATE-3-EPIMERASE"/>
    <property type="match status" value="1"/>
</dbReference>
<dbReference type="HAMAP" id="MF_02227">
    <property type="entry name" value="RPE"/>
    <property type="match status" value="1"/>
</dbReference>